<dbReference type="PANTHER" id="PTHR42934:SF3">
    <property type="entry name" value="D-LACTATE DEHYDROGENASE"/>
    <property type="match status" value="1"/>
</dbReference>
<dbReference type="InterPro" id="IPR016166">
    <property type="entry name" value="FAD-bd_PCMH"/>
</dbReference>
<dbReference type="InterPro" id="IPR051914">
    <property type="entry name" value="FAD-linked_OxidoTrans_Type4"/>
</dbReference>
<dbReference type="PANTHER" id="PTHR42934">
    <property type="entry name" value="GLYCOLATE OXIDASE SUBUNIT GLCD"/>
    <property type="match status" value="1"/>
</dbReference>
<dbReference type="Gene3D" id="1.10.45.10">
    <property type="entry name" value="Vanillyl-alcohol Oxidase, Chain A, domain 4"/>
    <property type="match status" value="1"/>
</dbReference>
<dbReference type="Gene3D" id="3.30.70.2740">
    <property type="match status" value="1"/>
</dbReference>
<keyword evidence="3" id="KW-0274">FAD</keyword>
<feature type="domain" description="FAD-binding PCMH-type" evidence="5">
    <location>
        <begin position="37"/>
        <end position="216"/>
    </location>
</feature>
<evidence type="ECO:0000259" key="5">
    <source>
        <dbReference type="PROSITE" id="PS51387"/>
    </source>
</evidence>
<gene>
    <name evidence="6" type="ORF">ENJ40_06040</name>
</gene>
<evidence type="ECO:0000256" key="4">
    <source>
        <dbReference type="ARBA" id="ARBA00023002"/>
    </source>
</evidence>
<keyword evidence="2" id="KW-0285">Flavoprotein</keyword>
<dbReference type="FunFam" id="1.10.45.10:FF:000001">
    <property type="entry name" value="D-lactate dehydrogenase mitochondrial"/>
    <property type="match status" value="1"/>
</dbReference>
<dbReference type="Proteomes" id="UP000886043">
    <property type="component" value="Unassembled WGS sequence"/>
</dbReference>
<dbReference type="EMBL" id="DRMH01000078">
    <property type="protein sequence ID" value="HFC98001.1"/>
    <property type="molecule type" value="Genomic_DNA"/>
</dbReference>
<dbReference type="InterPro" id="IPR036318">
    <property type="entry name" value="FAD-bd_PCMH-like_sf"/>
</dbReference>
<proteinExistence type="predicted"/>
<reference evidence="6" key="1">
    <citation type="journal article" date="2020" name="mSystems">
        <title>Genome- and Community-Level Interaction Insights into Carbon Utilization and Element Cycling Functions of Hydrothermarchaeota in Hydrothermal Sediment.</title>
        <authorList>
            <person name="Zhou Z."/>
            <person name="Liu Y."/>
            <person name="Xu W."/>
            <person name="Pan J."/>
            <person name="Luo Z.H."/>
            <person name="Li M."/>
        </authorList>
    </citation>
    <scope>NUCLEOTIDE SEQUENCE [LARGE SCALE GENOMIC DNA]</scope>
    <source>
        <strain evidence="6">HyVt-483</strain>
    </source>
</reference>
<dbReference type="InterPro" id="IPR004113">
    <property type="entry name" value="FAD-bd_oxidored_4_C"/>
</dbReference>
<comment type="cofactor">
    <cofactor evidence="1">
        <name>FAD</name>
        <dbReference type="ChEBI" id="CHEBI:57692"/>
    </cofactor>
</comment>
<dbReference type="InterPro" id="IPR016169">
    <property type="entry name" value="FAD-bd_PCMH_sub2"/>
</dbReference>
<dbReference type="GO" id="GO:0016491">
    <property type="term" value="F:oxidoreductase activity"/>
    <property type="evidence" value="ECO:0007669"/>
    <property type="project" value="UniProtKB-KW"/>
</dbReference>
<dbReference type="SUPFAM" id="SSF56176">
    <property type="entry name" value="FAD-binding/transporter-associated domain-like"/>
    <property type="match status" value="1"/>
</dbReference>
<name>A0A7C3GKU2_9BACT</name>
<sequence length="453" mass="49010">MKRISPRARAALKKLLGKRLLESEADRLAYAYDASGLTLVPEVVALPETTEEVSRILALAYEEEFPVIPRGAGTATTGAPLAAEGGLVLSFTRMNRILEIHPQDLVAVVEPGVVNAHLKEALAQRGLFYPPDPASFRFSTVGGNVATCAGGPRGLKYGVTRDYVLALEVVLPGGRVLSLGTRTLKGVMGYDLTRLLVGSEGTLAVFTRITLKVLPLPPARATLAAGFSSEAAALEAMQEVLSAGLLPAAAEFMDQVTLRAVEFEPEEIRGLLLFEFDGAETAVKEEIGRAADLLRPRALFLREARGPQAEGLWELRRSISPALKKLGSRRFADDVVLPRSRLATFLQQARQLSRTHGLPLAAFGHAGDGNLHLNLLFDPPQEPRARELRREILELVLELSGTLSGEHGVGLTKRAFLPAEITPEALELMRQLKRIFDPKGLLNPGKIFPPEGV</sequence>
<evidence type="ECO:0000313" key="6">
    <source>
        <dbReference type="EMBL" id="HFC98001.1"/>
    </source>
</evidence>
<dbReference type="SUPFAM" id="SSF55103">
    <property type="entry name" value="FAD-linked oxidases, C-terminal domain"/>
    <property type="match status" value="1"/>
</dbReference>
<evidence type="ECO:0000256" key="1">
    <source>
        <dbReference type="ARBA" id="ARBA00001974"/>
    </source>
</evidence>
<dbReference type="InterPro" id="IPR016164">
    <property type="entry name" value="FAD-linked_Oxase-like_C"/>
</dbReference>
<dbReference type="InterPro" id="IPR016171">
    <property type="entry name" value="Vanillyl_alc_oxidase_C-sub2"/>
</dbReference>
<accession>A0A7C3GKU2</accession>
<dbReference type="Gene3D" id="3.30.465.10">
    <property type="match status" value="1"/>
</dbReference>
<protein>
    <submittedName>
        <fullName evidence="6">FAD-binding protein</fullName>
    </submittedName>
</protein>
<dbReference type="AlphaFoldDB" id="A0A7C3GKU2"/>
<comment type="caution">
    <text evidence="6">The sequence shown here is derived from an EMBL/GenBank/DDBJ whole genome shotgun (WGS) entry which is preliminary data.</text>
</comment>
<dbReference type="InterPro" id="IPR006094">
    <property type="entry name" value="Oxid_FAD_bind_N"/>
</dbReference>
<dbReference type="GO" id="GO:0071949">
    <property type="term" value="F:FAD binding"/>
    <property type="evidence" value="ECO:0007669"/>
    <property type="project" value="InterPro"/>
</dbReference>
<evidence type="ECO:0000256" key="3">
    <source>
        <dbReference type="ARBA" id="ARBA00022827"/>
    </source>
</evidence>
<dbReference type="Pfam" id="PF02913">
    <property type="entry name" value="FAD-oxidase_C"/>
    <property type="match status" value="1"/>
</dbReference>
<evidence type="ECO:0000256" key="2">
    <source>
        <dbReference type="ARBA" id="ARBA00022630"/>
    </source>
</evidence>
<keyword evidence="4" id="KW-0560">Oxidoreductase</keyword>
<dbReference type="PROSITE" id="PS51387">
    <property type="entry name" value="FAD_PCMH"/>
    <property type="match status" value="1"/>
</dbReference>
<dbReference type="Pfam" id="PF01565">
    <property type="entry name" value="FAD_binding_4"/>
    <property type="match status" value="1"/>
</dbReference>
<organism evidence="6">
    <name type="scientific">Thermosulfurimonas dismutans</name>
    <dbReference type="NCBI Taxonomy" id="999894"/>
    <lineage>
        <taxon>Bacteria</taxon>
        <taxon>Pseudomonadati</taxon>
        <taxon>Thermodesulfobacteriota</taxon>
        <taxon>Thermodesulfobacteria</taxon>
        <taxon>Thermodesulfobacteriales</taxon>
        <taxon>Thermodesulfobacteriaceae</taxon>
        <taxon>Thermosulfurimonas</taxon>
    </lineage>
</organism>